<evidence type="ECO:0000313" key="4">
    <source>
        <dbReference type="EMBL" id="MCT7658126.1"/>
    </source>
</evidence>
<evidence type="ECO:0000256" key="2">
    <source>
        <dbReference type="ARBA" id="ARBA00022840"/>
    </source>
</evidence>
<accession>A0ABT2MAV4</accession>
<dbReference type="SMART" id="SM00044">
    <property type="entry name" value="CYCc"/>
    <property type="match status" value="1"/>
</dbReference>
<keyword evidence="1" id="KW-0547">Nucleotide-binding</keyword>
<dbReference type="PANTHER" id="PTHR16305">
    <property type="entry name" value="TESTICULAR SOLUBLE ADENYLYL CYCLASE"/>
    <property type="match status" value="1"/>
</dbReference>
<dbReference type="InterPro" id="IPR027417">
    <property type="entry name" value="P-loop_NTPase"/>
</dbReference>
<dbReference type="Gene3D" id="3.30.70.1230">
    <property type="entry name" value="Nucleotide cyclase"/>
    <property type="match status" value="1"/>
</dbReference>
<dbReference type="Pfam" id="PF00211">
    <property type="entry name" value="Guanylate_cyc"/>
    <property type="match status" value="1"/>
</dbReference>
<evidence type="ECO:0000256" key="1">
    <source>
        <dbReference type="ARBA" id="ARBA00022741"/>
    </source>
</evidence>
<protein>
    <submittedName>
        <fullName evidence="4">AAA family ATPase</fullName>
    </submittedName>
</protein>
<dbReference type="InterPro" id="IPR041664">
    <property type="entry name" value="AAA_16"/>
</dbReference>
<dbReference type="RefSeq" id="WP_260992207.1">
    <property type="nucleotide sequence ID" value="NZ_JAODWD010000002.1"/>
</dbReference>
<keyword evidence="2" id="KW-0067">ATP-binding</keyword>
<name>A0ABT2MAV4_9MYCO</name>
<dbReference type="Pfam" id="PF13191">
    <property type="entry name" value="AAA_16"/>
    <property type="match status" value="1"/>
</dbReference>
<gene>
    <name evidence="4" type="ORF">N4S67_06795</name>
</gene>
<evidence type="ECO:0000259" key="3">
    <source>
        <dbReference type="PROSITE" id="PS50125"/>
    </source>
</evidence>
<dbReference type="SUPFAM" id="SSF52540">
    <property type="entry name" value="P-loop containing nucleoside triphosphate hydrolases"/>
    <property type="match status" value="1"/>
</dbReference>
<reference evidence="5" key="1">
    <citation type="submission" date="2023-07" db="EMBL/GenBank/DDBJ databases">
        <authorList>
            <person name="Deng Y."/>
            <person name="Zhang Y.-Q."/>
        </authorList>
    </citation>
    <scope>NUCLEOTIDE SEQUENCE [LARGE SCALE GENOMIC DNA]</scope>
    <source>
        <strain evidence="5">CPCC 205710</strain>
    </source>
</reference>
<sequence>MTEPTVDELLDHAVQALNRGDRARAKQLAKKVLAVDRGNPEAEDLLAAPAGRNELRRLTMMFADIVDSTALSTRIEPEVYRTVIGRYRDQVREIVDRYEGHIFSTKGDGLLVVFGHPRAHENDVLRAVQAGLDITREVARLSERVKKRFGFEISVRVGIHRGTVYLDTGQDDVYGLGANLASRVSGLAPPGTVVISKAIEALVRDSFDLADRPAQPVKGIEGDIEHYQVLGERISPSRVPIGPLVGRDEELAYLTTSWEQAQVGGLTTTGVAFCGEAGMGKSRLATAAALLATQSGAPVVALHGSVFHADAGLHPVRRLLENRCGIDRTTEQSQRLRLLEAEVRDVGLDPETALSLLAPVLGIAAEHGYTPIAAQGAKLYEQISAAIAEYLLACFRDSAGVLLIEDLHWFDASTIDVVNALVDLRSPRLLIVMTSREAASIPRATSVKWFDLSPLTAQQTETLVGALDADLSIIERATIARRCDGVPLYIEEVVTKIREQPTDTARWESVPDTLYEALFARLRTSDNAIPVVQAAATIGRDFDRNLLSLIVDITDEDFDAAIRELEDAMVFEKSGPNQWRFRHELLREVAYELPPPSVRRSLHAGVADALVGTSGEDASDWRLVAFHYDKADRVEDAAMAYQLAAADARRRGALEESRRNLTNALAQIDRQAPGLARDRKEVRLRLRRGFLASAAEGTASPQAAADFERCVELTKSELRPEDLFAALTALWAYYLPRGDIHRALEMSQNVGGVIADVGDWFVPHGQAGFGMVLWYRGDFGTARGLLEDSVAALSDLDVDILDAVWFVPNEPVASTHTHLALARAVQGDLAGADVEFAEARRRAETLSFPQGPFSLAYSQCYEVWARLEAGQFDHVATIIGEMAANAEQHGFDSFGFIATTEGAAAAALSAVAHDTVEATELQGHIATMTMLVDAWRAAESKLFVTFYDGVLAQLLIAADHMDQARERIAIALKLAEETDAKFYHAELLRLRAKTANDDESRASDLVEAITVARKQRALIFELRAAIDDFELRGDDARRVLVDAVDRFADGSAWPELARARTLLG</sequence>
<dbReference type="Proteomes" id="UP001206639">
    <property type="component" value="Unassembled WGS sequence"/>
</dbReference>
<dbReference type="PROSITE" id="PS50125">
    <property type="entry name" value="GUANYLATE_CYCLASE_2"/>
    <property type="match status" value="1"/>
</dbReference>
<dbReference type="CDD" id="cd07302">
    <property type="entry name" value="CHD"/>
    <property type="match status" value="1"/>
</dbReference>
<dbReference type="InterPro" id="IPR029787">
    <property type="entry name" value="Nucleotide_cyclase"/>
</dbReference>
<organism evidence="4 5">
    <name type="scientific">Mycobacterium deserti</name>
    <dbReference type="NCBI Taxonomy" id="2978347"/>
    <lineage>
        <taxon>Bacteria</taxon>
        <taxon>Bacillati</taxon>
        <taxon>Actinomycetota</taxon>
        <taxon>Actinomycetes</taxon>
        <taxon>Mycobacteriales</taxon>
        <taxon>Mycobacteriaceae</taxon>
        <taxon>Mycobacterium</taxon>
    </lineage>
</organism>
<dbReference type="EMBL" id="JAODWD010000002">
    <property type="protein sequence ID" value="MCT7658126.1"/>
    <property type="molecule type" value="Genomic_DNA"/>
</dbReference>
<proteinExistence type="predicted"/>
<dbReference type="InterPro" id="IPR001054">
    <property type="entry name" value="A/G_cyclase"/>
</dbReference>
<dbReference type="SUPFAM" id="SSF55073">
    <property type="entry name" value="Nucleotide cyclase"/>
    <property type="match status" value="1"/>
</dbReference>
<feature type="domain" description="Guanylate cyclase" evidence="3">
    <location>
        <begin position="59"/>
        <end position="185"/>
    </location>
</feature>
<keyword evidence="5" id="KW-1185">Reference proteome</keyword>
<dbReference type="PANTHER" id="PTHR16305:SF28">
    <property type="entry name" value="GUANYLATE CYCLASE DOMAIN-CONTAINING PROTEIN"/>
    <property type="match status" value="1"/>
</dbReference>
<comment type="caution">
    <text evidence="4">The sequence shown here is derived from an EMBL/GenBank/DDBJ whole genome shotgun (WGS) entry which is preliminary data.</text>
</comment>
<evidence type="ECO:0000313" key="5">
    <source>
        <dbReference type="Proteomes" id="UP001206639"/>
    </source>
</evidence>